<dbReference type="Proteomes" id="UP000286097">
    <property type="component" value="Unassembled WGS sequence"/>
</dbReference>
<feature type="region of interest" description="Disordered" evidence="1">
    <location>
        <begin position="83"/>
        <end position="143"/>
    </location>
</feature>
<evidence type="ECO:0000256" key="1">
    <source>
        <dbReference type="SAM" id="MobiDB-lite"/>
    </source>
</evidence>
<comment type="caution">
    <text evidence="2">The sequence shown here is derived from an EMBL/GenBank/DDBJ whole genome shotgun (WGS) entry which is preliminary data.</text>
</comment>
<reference evidence="2 3" key="1">
    <citation type="submission" date="2018-06" db="EMBL/GenBank/DDBJ databases">
        <title>Comparative genomics of downy mildews reveals potential adaptations to biotrophy.</title>
        <authorList>
            <person name="Fletcher K."/>
            <person name="Klosterman S.J."/>
            <person name="Derevnina L."/>
            <person name="Martin F."/>
            <person name="Koike S."/>
            <person name="Reyes Chin-Wo S."/>
            <person name="Mou B."/>
            <person name="Michelmore R."/>
        </authorList>
    </citation>
    <scope>NUCLEOTIDE SEQUENCE [LARGE SCALE GENOMIC DNA]</scope>
    <source>
        <strain evidence="2 3">R13</strain>
    </source>
</reference>
<accession>A0A425CIU5</accession>
<sequence>MSMTSAMEWEAPIPAWIESIDIDIDELPVSDLMVLIPGDMDNTPEPSTPKGHSFLTCSTELHSPMGAFIDDVEMLETESAIEMKSSTAPNLSPIIKSKVTAKPGRRSGRKASVDPSGRDQRRKDKQRGYETNYRKRQKEKRERDQIEWVQLETQLREMLVKRTTYIVVGSGSDDPEMRISTISMRQRYLELLQEERALRESEALDNCVWAETQAMTFWGGANSKTRDIREQMNTLPSLRGCHTFTFSW</sequence>
<proteinExistence type="predicted"/>
<evidence type="ECO:0000313" key="2">
    <source>
        <dbReference type="EMBL" id="RQM16936.1"/>
    </source>
</evidence>
<dbReference type="VEuPathDB" id="FungiDB:DD237_002770"/>
<evidence type="ECO:0008006" key="4">
    <source>
        <dbReference type="Google" id="ProtNLM"/>
    </source>
</evidence>
<dbReference type="AlphaFoldDB" id="A0A425CIU5"/>
<gene>
    <name evidence="2" type="ORF">DD237_002770</name>
</gene>
<dbReference type="EMBL" id="QKXF01000106">
    <property type="protein sequence ID" value="RQM16936.1"/>
    <property type="molecule type" value="Genomic_DNA"/>
</dbReference>
<evidence type="ECO:0000313" key="3">
    <source>
        <dbReference type="Proteomes" id="UP000286097"/>
    </source>
</evidence>
<feature type="compositionally biased region" description="Basic and acidic residues" evidence="1">
    <location>
        <begin position="116"/>
        <end position="128"/>
    </location>
</feature>
<name>A0A425CIU5_9STRA</name>
<protein>
    <recommendedName>
        <fullName evidence="4">BZIP domain-containing protein</fullName>
    </recommendedName>
</protein>
<organism evidence="2 3">
    <name type="scientific">Peronospora effusa</name>
    <dbReference type="NCBI Taxonomy" id="542832"/>
    <lineage>
        <taxon>Eukaryota</taxon>
        <taxon>Sar</taxon>
        <taxon>Stramenopiles</taxon>
        <taxon>Oomycota</taxon>
        <taxon>Peronosporomycetes</taxon>
        <taxon>Peronosporales</taxon>
        <taxon>Peronosporaceae</taxon>
        <taxon>Peronospora</taxon>
    </lineage>
</organism>